<reference evidence="2" key="1">
    <citation type="submission" date="2021-02" db="EMBL/GenBank/DDBJ databases">
        <authorList>
            <person name="Nowell W R."/>
        </authorList>
    </citation>
    <scope>NUCLEOTIDE SEQUENCE</scope>
</reference>
<proteinExistence type="predicted"/>
<dbReference type="AlphaFoldDB" id="A0A815JWW2"/>
<organism evidence="2 4">
    <name type="scientific">Adineta ricciae</name>
    <name type="common">Rotifer</name>
    <dbReference type="NCBI Taxonomy" id="249248"/>
    <lineage>
        <taxon>Eukaryota</taxon>
        <taxon>Metazoa</taxon>
        <taxon>Spiralia</taxon>
        <taxon>Gnathifera</taxon>
        <taxon>Rotifera</taxon>
        <taxon>Eurotatoria</taxon>
        <taxon>Bdelloidea</taxon>
        <taxon>Adinetida</taxon>
        <taxon>Adinetidae</taxon>
        <taxon>Adineta</taxon>
    </lineage>
</organism>
<keyword evidence="3" id="KW-1185">Reference proteome</keyword>
<evidence type="ECO:0000313" key="3">
    <source>
        <dbReference type="Proteomes" id="UP000663828"/>
    </source>
</evidence>
<evidence type="ECO:0000313" key="2">
    <source>
        <dbReference type="EMBL" id="CAF1385006.1"/>
    </source>
</evidence>
<sequence length="110" mass="12870">MINCSFRIENDVDEENDDNDIADYPLDERADEYLYDSQNAVDEGGDEEEQDGILNSKKSDFKGMRIADNLNPTLRHSYFKIKIKNRSKYMHKQSACWLQSNQIKKLSSDR</sequence>
<dbReference type="Proteomes" id="UP000663828">
    <property type="component" value="Unassembled WGS sequence"/>
</dbReference>
<gene>
    <name evidence="2" type="ORF">EDS130_LOCUS35149</name>
    <name evidence="1" type="ORF">XAT740_LOCUS16426</name>
</gene>
<evidence type="ECO:0000313" key="4">
    <source>
        <dbReference type="Proteomes" id="UP000663852"/>
    </source>
</evidence>
<dbReference type="EMBL" id="CAJNOJ010000304">
    <property type="protein sequence ID" value="CAF1385006.1"/>
    <property type="molecule type" value="Genomic_DNA"/>
</dbReference>
<comment type="caution">
    <text evidence="2">The sequence shown here is derived from an EMBL/GenBank/DDBJ whole genome shotgun (WGS) entry which is preliminary data.</text>
</comment>
<evidence type="ECO:0000313" key="1">
    <source>
        <dbReference type="EMBL" id="CAF1063680.1"/>
    </source>
</evidence>
<protein>
    <submittedName>
        <fullName evidence="2">Uncharacterized protein</fullName>
    </submittedName>
</protein>
<name>A0A815JWW2_ADIRI</name>
<accession>A0A815JWW2</accession>
<dbReference type="Proteomes" id="UP000663852">
    <property type="component" value="Unassembled WGS sequence"/>
</dbReference>
<dbReference type="EMBL" id="CAJNOR010001046">
    <property type="protein sequence ID" value="CAF1063680.1"/>
    <property type="molecule type" value="Genomic_DNA"/>
</dbReference>
<dbReference type="OrthoDB" id="10055814at2759"/>